<evidence type="ECO:0000256" key="13">
    <source>
        <dbReference type="ARBA" id="ARBA00022777"/>
    </source>
</evidence>
<dbReference type="InterPro" id="IPR001611">
    <property type="entry name" value="Leu-rich_rpt"/>
</dbReference>
<keyword evidence="5" id="KW-1003">Cell membrane</keyword>
<dbReference type="eggNOG" id="KOG0619">
    <property type="taxonomic scope" value="Eukaryota"/>
</dbReference>
<keyword evidence="13" id="KW-0418">Kinase</keyword>
<evidence type="ECO:0000256" key="7">
    <source>
        <dbReference type="ARBA" id="ARBA00022614"/>
    </source>
</evidence>
<reference evidence="23" key="1">
    <citation type="submission" date="2015-04" db="UniProtKB">
        <authorList>
            <consortium name="EnsemblPlants"/>
        </authorList>
    </citation>
    <scope>IDENTIFICATION</scope>
</reference>
<evidence type="ECO:0000256" key="1">
    <source>
        <dbReference type="ARBA" id="ARBA00004251"/>
    </source>
</evidence>
<dbReference type="InterPro" id="IPR008271">
    <property type="entry name" value="Ser/Thr_kinase_AS"/>
</dbReference>
<evidence type="ECO:0000313" key="23">
    <source>
        <dbReference type="EnsemblPlants" id="OGLUM06G27050.1"/>
    </source>
</evidence>
<evidence type="ECO:0000256" key="11">
    <source>
        <dbReference type="ARBA" id="ARBA00022737"/>
    </source>
</evidence>
<dbReference type="InterPro" id="IPR011009">
    <property type="entry name" value="Kinase-like_dom_sf"/>
</dbReference>
<sequence length="1451" mass="158410">MTGERGDLLARLAGGRGVLFDGVTARVVARQHLPARRKIHKSAALFFGLAVVVLLSFTSPTSSCMEQEESSLIGFLDGLLQGGNGSLCMSWVKRTDCCKWEGITCSSDGTVTDVLLAAKGLQGHISPLLGNLTGLLHLNLSHNLLNGNLPMELLFSRSIIVLDVLNISSNLFTGQFSSKLWEAMKNIVALNASNNSFTGQIPSYICINSPSLAILDLSYNQFSGSIPPELGNCSKLREFKAGYNNFNGALPEELFSATSLEHLSLPSNDLQGVLDGSDILKLVKLTVLDLGSTGLSGNIPDSIGQLSTLEELRLDNNNMSGELPSALGNCTNLRYLSLRNNKFVGDLSKVNFTRLNLRIADFSINNFTGTVPESIYSCSNLALRLAFNKFHGQLSPRMGNLKSMSFFSIADNHLTNITNALQILKSCKNLTAVLIGTNFKGETISKSETIDGFENLRVLTIDSCGLVGQIPTWISKLKKLEVLDLSNNMLSGKIPFWISDLPVLFYLDITNNSLTGDIPTALMNTPMLQLGKNAAQLDPNFLELPVYWTRSRQYRLLNAFPNALNLGNNGFTGVIPPEIGRLKMLDGFNISFNRLSGEIPQQICNLTNLQLLDLSSNQLTGELPSALTDMHFLSKFNVSNNELEGPVPTGGQFDTFLNSSYSGNSKLCGAVLSNLCSPTTRKENFTSQRRNLRCALVTGITLGALVALALLACFLIGRLVYDDHTESLTHLQMRWLGAMPKLYYVDLSGNQLSGVIPPSLMEMRLLTSEQAMAEFNPGHLPLMFTLTPNNGAASRQGRGYFQMSGVATTLNFSDNGITGAIPPEIVKLKTLQVLDVSYNNLSGGIPPELSSLTRLQIVNLRWNRLTGTIPPALKELNFLAVFNVAYNDLEGPIPTGGQFDAFPPRDFTGNPKLCGEVISVPCGDRFDATDTTSSKVVGKKALVAIVLGVCVGLVALVVFLGCVVIAFRRVVSNGAVRDGGKCVESTLFDSMSEMYGDSSKDTILFMSEAAGEAASGVTFVDILKATNNFSAGNIICSGGYGLVFLAELQDGTRLAVKKLNGDMCLVEREFQAEVEALSATRHENLVPLLGFCIRGRLRLLIYPYMANGSLHDWLHERRAGAGRGAPQRLDWRARLRIARGASRGVLYIHDQCKPQIVHRDIKSSNILLDEAGEARVADFGLARLILPDRTHVTTELVGTLGYIPPEYGQAWAATLRGDVYSFGVVLLELLTGRHPVEALPHGQQRELVRWVLQMRSQGRHGEVLDQRLRGKGDEAQMLYVLDLACLCVDSTPLSRPAIQDISSNILLDEAGEARVADFGLARLILPDRTHVTTELVGTLGYIPPEYGQAWVATRRGDVYSFGVVLLELLTGRRPFEVLRHGQQLELVQWVLQMRSQGRHGEVLDQRLRGMGDEAQMLYVLDLACLCVDSTPLSRPVIQDIVSWLDNVQFIG</sequence>
<dbReference type="PANTHER" id="PTHR27000:SF808">
    <property type="entry name" value="PROTEIN KINASE DOMAIN-CONTAINING PROTEIN"/>
    <property type="match status" value="1"/>
</dbReference>
<dbReference type="Pfam" id="PF08263">
    <property type="entry name" value="LRRNT_2"/>
    <property type="match status" value="1"/>
</dbReference>
<keyword evidence="9 21" id="KW-0812">Transmembrane</keyword>
<evidence type="ECO:0000256" key="12">
    <source>
        <dbReference type="ARBA" id="ARBA00022741"/>
    </source>
</evidence>
<accession>A0A0E0ADN4</accession>
<evidence type="ECO:0000256" key="20">
    <source>
        <dbReference type="ARBA" id="ARBA00048679"/>
    </source>
</evidence>
<dbReference type="InterPro" id="IPR013210">
    <property type="entry name" value="LRR_N_plant-typ"/>
</dbReference>
<dbReference type="InterPro" id="IPR003591">
    <property type="entry name" value="Leu-rich_rpt_typical-subtyp"/>
</dbReference>
<dbReference type="FunFam" id="1.10.510.10:FF:000309">
    <property type="entry name" value="Leucine-rich repeat receptor-like protein kinase"/>
    <property type="match status" value="1"/>
</dbReference>
<dbReference type="SMART" id="SM00220">
    <property type="entry name" value="S_TKc"/>
    <property type="match status" value="1"/>
</dbReference>
<evidence type="ECO:0000256" key="17">
    <source>
        <dbReference type="ARBA" id="ARBA00023170"/>
    </source>
</evidence>
<dbReference type="Gene3D" id="1.10.510.10">
    <property type="entry name" value="Transferase(Phosphotransferase) domain 1"/>
    <property type="match status" value="2"/>
</dbReference>
<keyword evidence="18" id="KW-0325">Glycoprotein</keyword>
<protein>
    <recommendedName>
        <fullName evidence="4">non-specific serine/threonine protein kinase</fullName>
        <ecNumber evidence="4">2.7.11.1</ecNumber>
    </recommendedName>
</protein>
<dbReference type="GO" id="GO:0005886">
    <property type="term" value="C:plasma membrane"/>
    <property type="evidence" value="ECO:0007669"/>
    <property type="project" value="UniProtKB-SubCell"/>
</dbReference>
<dbReference type="Proteomes" id="UP000026961">
    <property type="component" value="Chromosome 6"/>
</dbReference>
<reference evidence="23" key="2">
    <citation type="submission" date="2018-05" db="EMBL/GenBank/DDBJ databases">
        <title>OgluRS3 (Oryza glumaepatula Reference Sequence Version 3).</title>
        <authorList>
            <person name="Zhang J."/>
            <person name="Kudrna D."/>
            <person name="Lee S."/>
            <person name="Talag J."/>
            <person name="Welchert J."/>
            <person name="Wing R.A."/>
        </authorList>
    </citation>
    <scope>NUCLEOTIDE SEQUENCE [LARGE SCALE GENOMIC DNA]</scope>
</reference>
<dbReference type="Pfam" id="PF13855">
    <property type="entry name" value="LRR_8"/>
    <property type="match status" value="1"/>
</dbReference>
<dbReference type="InterPro" id="IPR000719">
    <property type="entry name" value="Prot_kinase_dom"/>
</dbReference>
<evidence type="ECO:0000256" key="8">
    <source>
        <dbReference type="ARBA" id="ARBA00022679"/>
    </source>
</evidence>
<evidence type="ECO:0000256" key="21">
    <source>
        <dbReference type="SAM" id="Phobius"/>
    </source>
</evidence>
<dbReference type="FunFam" id="3.80.10.10:FF:000530">
    <property type="entry name" value="Receptor-like protein 2"/>
    <property type="match status" value="1"/>
</dbReference>
<dbReference type="FunFam" id="3.80.10.10:FF:000470">
    <property type="entry name" value="LRR receptor-like serine/threonine-protein kinase RPK2"/>
    <property type="match status" value="1"/>
</dbReference>
<feature type="domain" description="Protein kinase" evidence="22">
    <location>
        <begin position="1029"/>
        <end position="1307"/>
    </location>
</feature>
<evidence type="ECO:0000256" key="10">
    <source>
        <dbReference type="ARBA" id="ARBA00022729"/>
    </source>
</evidence>
<name>A0A0E0ADN4_9ORYZ</name>
<dbReference type="FunFam" id="3.80.10.10:FF:000213">
    <property type="entry name" value="Tyrosine-sulfated glycopeptide receptor 1"/>
    <property type="match status" value="2"/>
</dbReference>
<keyword evidence="15 21" id="KW-1133">Transmembrane helix</keyword>
<feature type="transmembrane region" description="Helical" evidence="21">
    <location>
        <begin position="941"/>
        <end position="967"/>
    </location>
</feature>
<dbReference type="SMART" id="SM00369">
    <property type="entry name" value="LRR_TYP"/>
    <property type="match status" value="6"/>
</dbReference>
<keyword evidence="7" id="KW-0433">Leucine-rich repeat</keyword>
<dbReference type="Pfam" id="PF00560">
    <property type="entry name" value="LRR_1"/>
    <property type="match status" value="8"/>
</dbReference>
<dbReference type="InterPro" id="IPR001245">
    <property type="entry name" value="Ser-Thr/Tyr_kinase_cat_dom"/>
</dbReference>
<comment type="catalytic activity">
    <reaction evidence="19">
        <text>L-threonyl-[protein] + ATP = O-phospho-L-threonyl-[protein] + ADP + H(+)</text>
        <dbReference type="Rhea" id="RHEA:46608"/>
        <dbReference type="Rhea" id="RHEA-COMP:11060"/>
        <dbReference type="Rhea" id="RHEA-COMP:11605"/>
        <dbReference type="ChEBI" id="CHEBI:15378"/>
        <dbReference type="ChEBI" id="CHEBI:30013"/>
        <dbReference type="ChEBI" id="CHEBI:30616"/>
        <dbReference type="ChEBI" id="CHEBI:61977"/>
        <dbReference type="ChEBI" id="CHEBI:456216"/>
        <dbReference type="EC" id="2.7.11.1"/>
    </reaction>
</comment>
<comment type="subcellular location">
    <subcellularLocation>
        <location evidence="1">Cell membrane</location>
        <topology evidence="1">Single-pass type I membrane protein</topology>
    </subcellularLocation>
</comment>
<dbReference type="Pfam" id="PF00069">
    <property type="entry name" value="Pkinase"/>
    <property type="match status" value="1"/>
</dbReference>
<keyword evidence="11" id="KW-0677">Repeat</keyword>
<dbReference type="Gene3D" id="3.80.10.10">
    <property type="entry name" value="Ribonuclease Inhibitor"/>
    <property type="match status" value="3"/>
</dbReference>
<comment type="catalytic activity">
    <reaction evidence="20">
        <text>L-seryl-[protein] + ATP = O-phospho-L-seryl-[protein] + ADP + H(+)</text>
        <dbReference type="Rhea" id="RHEA:17989"/>
        <dbReference type="Rhea" id="RHEA-COMP:9863"/>
        <dbReference type="Rhea" id="RHEA-COMP:11604"/>
        <dbReference type="ChEBI" id="CHEBI:15378"/>
        <dbReference type="ChEBI" id="CHEBI:29999"/>
        <dbReference type="ChEBI" id="CHEBI:30616"/>
        <dbReference type="ChEBI" id="CHEBI:83421"/>
        <dbReference type="ChEBI" id="CHEBI:456216"/>
        <dbReference type="EC" id="2.7.11.1"/>
    </reaction>
</comment>
<evidence type="ECO:0000256" key="4">
    <source>
        <dbReference type="ARBA" id="ARBA00012513"/>
    </source>
</evidence>
<keyword evidence="17" id="KW-0675">Receptor</keyword>
<dbReference type="Gene3D" id="3.30.200.20">
    <property type="entry name" value="Phosphorylase Kinase, domain 1"/>
    <property type="match status" value="1"/>
</dbReference>
<evidence type="ECO:0000256" key="19">
    <source>
        <dbReference type="ARBA" id="ARBA00047899"/>
    </source>
</evidence>
<dbReference type="EnsemblPlants" id="OGLUM06G27050.1">
    <property type="protein sequence ID" value="OGLUM06G27050.1"/>
    <property type="gene ID" value="OGLUM06G27050"/>
</dbReference>
<proteinExistence type="inferred from homology"/>
<dbReference type="PROSITE" id="PS00108">
    <property type="entry name" value="PROTEIN_KINASE_ST"/>
    <property type="match status" value="1"/>
</dbReference>
<comment type="similarity">
    <text evidence="2">Belongs to the protein kinase superfamily. Ser/Thr protein kinase family.</text>
</comment>
<evidence type="ECO:0000256" key="14">
    <source>
        <dbReference type="ARBA" id="ARBA00022840"/>
    </source>
</evidence>
<dbReference type="Pfam" id="PF07714">
    <property type="entry name" value="PK_Tyr_Ser-Thr"/>
    <property type="match status" value="1"/>
</dbReference>
<evidence type="ECO:0000256" key="2">
    <source>
        <dbReference type="ARBA" id="ARBA00008684"/>
    </source>
</evidence>
<dbReference type="GO" id="GO:0005524">
    <property type="term" value="F:ATP binding"/>
    <property type="evidence" value="ECO:0007669"/>
    <property type="project" value="UniProtKB-KW"/>
</dbReference>
<evidence type="ECO:0000256" key="18">
    <source>
        <dbReference type="ARBA" id="ARBA00023180"/>
    </source>
</evidence>
<evidence type="ECO:0000256" key="16">
    <source>
        <dbReference type="ARBA" id="ARBA00023136"/>
    </source>
</evidence>
<organism evidence="23">
    <name type="scientific">Oryza glumipatula</name>
    <dbReference type="NCBI Taxonomy" id="40148"/>
    <lineage>
        <taxon>Eukaryota</taxon>
        <taxon>Viridiplantae</taxon>
        <taxon>Streptophyta</taxon>
        <taxon>Embryophyta</taxon>
        <taxon>Tracheophyta</taxon>
        <taxon>Spermatophyta</taxon>
        <taxon>Magnoliopsida</taxon>
        <taxon>Liliopsida</taxon>
        <taxon>Poales</taxon>
        <taxon>Poaceae</taxon>
        <taxon>BOP clade</taxon>
        <taxon>Oryzoideae</taxon>
        <taxon>Oryzeae</taxon>
        <taxon>Oryzinae</taxon>
        <taxon>Oryza</taxon>
    </lineage>
</organism>
<keyword evidence="10" id="KW-0732">Signal</keyword>
<feature type="transmembrane region" description="Helical" evidence="21">
    <location>
        <begin position="695"/>
        <end position="721"/>
    </location>
</feature>
<dbReference type="SUPFAM" id="SSF56112">
    <property type="entry name" value="Protein kinase-like (PK-like)"/>
    <property type="match status" value="2"/>
</dbReference>
<dbReference type="GO" id="GO:0004674">
    <property type="term" value="F:protein serine/threonine kinase activity"/>
    <property type="evidence" value="ECO:0007669"/>
    <property type="project" value="UniProtKB-KW"/>
</dbReference>
<evidence type="ECO:0000256" key="15">
    <source>
        <dbReference type="ARBA" id="ARBA00022989"/>
    </source>
</evidence>
<evidence type="ECO:0000259" key="22">
    <source>
        <dbReference type="PROSITE" id="PS50011"/>
    </source>
</evidence>
<evidence type="ECO:0000256" key="6">
    <source>
        <dbReference type="ARBA" id="ARBA00022527"/>
    </source>
</evidence>
<comment type="similarity">
    <text evidence="3">Belongs to the RLP family.</text>
</comment>
<keyword evidence="6" id="KW-0723">Serine/threonine-protein kinase</keyword>
<dbReference type="PANTHER" id="PTHR27000">
    <property type="entry name" value="LEUCINE-RICH REPEAT RECEPTOR-LIKE PROTEIN KINASE FAMILY PROTEIN-RELATED"/>
    <property type="match status" value="1"/>
</dbReference>
<dbReference type="STRING" id="40148.A0A0E0ADN4"/>
<keyword evidence="12" id="KW-0547">Nucleotide-binding</keyword>
<evidence type="ECO:0000256" key="5">
    <source>
        <dbReference type="ARBA" id="ARBA00022475"/>
    </source>
</evidence>
<dbReference type="HOGENOM" id="CLU_000288_22_9_1"/>
<keyword evidence="14" id="KW-0067">ATP-binding</keyword>
<keyword evidence="24" id="KW-1185">Reference proteome</keyword>
<keyword evidence="8" id="KW-0808">Transferase</keyword>
<dbReference type="SUPFAM" id="SSF52047">
    <property type="entry name" value="RNI-like"/>
    <property type="match status" value="2"/>
</dbReference>
<dbReference type="CDD" id="cd14066">
    <property type="entry name" value="STKc_IRAK"/>
    <property type="match status" value="1"/>
</dbReference>
<dbReference type="PROSITE" id="PS50011">
    <property type="entry name" value="PROTEIN_KINASE_DOM"/>
    <property type="match status" value="1"/>
</dbReference>
<evidence type="ECO:0000313" key="24">
    <source>
        <dbReference type="Proteomes" id="UP000026961"/>
    </source>
</evidence>
<dbReference type="InterPro" id="IPR032675">
    <property type="entry name" value="LRR_dom_sf"/>
</dbReference>
<dbReference type="GO" id="GO:0051606">
    <property type="term" value="P:detection of stimulus"/>
    <property type="evidence" value="ECO:0007669"/>
    <property type="project" value="UniProtKB-ARBA"/>
</dbReference>
<dbReference type="Gramene" id="OGLUM06G27050.1">
    <property type="protein sequence ID" value="OGLUM06G27050.1"/>
    <property type="gene ID" value="OGLUM06G27050"/>
</dbReference>
<evidence type="ECO:0000256" key="9">
    <source>
        <dbReference type="ARBA" id="ARBA00022692"/>
    </source>
</evidence>
<evidence type="ECO:0000256" key="3">
    <source>
        <dbReference type="ARBA" id="ARBA00009592"/>
    </source>
</evidence>
<keyword evidence="16 21" id="KW-0472">Membrane</keyword>
<dbReference type="EC" id="2.7.11.1" evidence="4"/>
<dbReference type="PRINTS" id="PR00019">
    <property type="entry name" value="LEURICHRPT"/>
</dbReference>